<keyword evidence="5" id="KW-1185">Reference proteome</keyword>
<dbReference type="Gene3D" id="3.40.1190.10">
    <property type="entry name" value="Mur-like, catalytic domain"/>
    <property type="match status" value="1"/>
</dbReference>
<evidence type="ECO:0000259" key="3">
    <source>
        <dbReference type="Pfam" id="PF08245"/>
    </source>
</evidence>
<dbReference type="Proteomes" id="UP000294919">
    <property type="component" value="Unassembled WGS sequence"/>
</dbReference>
<dbReference type="InterPro" id="IPR004101">
    <property type="entry name" value="Mur_ligase_C"/>
</dbReference>
<accession>A0A4R2KK34</accession>
<keyword evidence="4" id="KW-0436">Ligase</keyword>
<dbReference type="SUPFAM" id="SSF53244">
    <property type="entry name" value="MurD-like peptide ligases, peptide-binding domain"/>
    <property type="match status" value="1"/>
</dbReference>
<evidence type="ECO:0000259" key="2">
    <source>
        <dbReference type="Pfam" id="PF02875"/>
    </source>
</evidence>
<dbReference type="SUPFAM" id="SSF53623">
    <property type="entry name" value="MurD-like peptide ligases, catalytic domain"/>
    <property type="match status" value="1"/>
</dbReference>
<evidence type="ECO:0000313" key="5">
    <source>
        <dbReference type="Proteomes" id="UP000294919"/>
    </source>
</evidence>
<dbReference type="InterPro" id="IPR036615">
    <property type="entry name" value="Mur_ligase_C_dom_sf"/>
</dbReference>
<sequence length="478" mass="54516">MLVEGINITGITCDGEKVQPGYAFIAIKKEGLGEEEIIDYAIKQGAVLIFTKEIAMIDRKNTVPIKYIEDPISLFWDLSNKLYDYPFEKLKIIGVAGKNGKTTTAKIISHIFEEQGSVSGYISTQEICIGKAKIEMNLMDFDANKLLEILDHMIKMDVKIIIMEVEDPYMKEDLLCGVKFDTMVYANIGIEPMDKNMDYLEMQKSVLKYIPENGNIIINADDPSSIVLLRDIKNRLIITYGLCSRATITASSIETVPLIKFNCCIQRGMTPCNDMEIDPMEFTVVIHLLGRHNVYNTLAAIGVALMYGVLPEDIERSFEKFQGIKRRMHRIYADRYQIIDDMSHDPSSYEAMFETIQSVDYENLYMVNAIIGNERMGLNKQNAEILCSWVKGIKSVNIITTCSVDCVTKKDQVSEKEKKIFHQILTENEISYIHKEKLKDALKIALLYAENKDLILLVGEYGMEQGEKFIKEFLEERN</sequence>
<dbReference type="GO" id="GO:0016881">
    <property type="term" value="F:acid-amino acid ligase activity"/>
    <property type="evidence" value="ECO:0007669"/>
    <property type="project" value="InterPro"/>
</dbReference>
<feature type="domain" description="Mur ligase central" evidence="3">
    <location>
        <begin position="95"/>
        <end position="304"/>
    </location>
</feature>
<evidence type="ECO:0000256" key="1">
    <source>
        <dbReference type="ARBA" id="ARBA00004752"/>
    </source>
</evidence>
<dbReference type="Gene3D" id="3.40.1390.10">
    <property type="entry name" value="MurE/MurF, N-terminal domain"/>
    <property type="match status" value="1"/>
</dbReference>
<dbReference type="InterPro" id="IPR035911">
    <property type="entry name" value="MurE/MurF_N"/>
</dbReference>
<organism evidence="4 5">
    <name type="scientific">Marinisporobacter balticus</name>
    <dbReference type="NCBI Taxonomy" id="2018667"/>
    <lineage>
        <taxon>Bacteria</taxon>
        <taxon>Bacillati</taxon>
        <taxon>Bacillota</taxon>
        <taxon>Clostridia</taxon>
        <taxon>Peptostreptococcales</taxon>
        <taxon>Thermotaleaceae</taxon>
        <taxon>Marinisporobacter</taxon>
    </lineage>
</organism>
<dbReference type="Pfam" id="PF02875">
    <property type="entry name" value="Mur_ligase_C"/>
    <property type="match status" value="1"/>
</dbReference>
<reference evidence="4 5" key="1">
    <citation type="submission" date="2019-03" db="EMBL/GenBank/DDBJ databases">
        <title>Genomic Encyclopedia of Type Strains, Phase IV (KMG-IV): sequencing the most valuable type-strain genomes for metagenomic binning, comparative biology and taxonomic classification.</title>
        <authorList>
            <person name="Goeker M."/>
        </authorList>
    </citation>
    <scope>NUCLEOTIDE SEQUENCE [LARGE SCALE GENOMIC DNA]</scope>
    <source>
        <strain evidence="4 5">DSM 102940</strain>
    </source>
</reference>
<dbReference type="RefSeq" id="WP_132245862.1">
    <property type="nucleotide sequence ID" value="NZ_SLWV01000015.1"/>
</dbReference>
<protein>
    <submittedName>
        <fullName evidence="4">UDP-N-acetylmuramoylalanyl-D-glutamate--2, 6-diaminopimelate ligase</fullName>
    </submittedName>
</protein>
<dbReference type="InterPro" id="IPR036565">
    <property type="entry name" value="Mur-like_cat_sf"/>
</dbReference>
<dbReference type="InterPro" id="IPR013221">
    <property type="entry name" value="Mur_ligase_cen"/>
</dbReference>
<dbReference type="Pfam" id="PF08245">
    <property type="entry name" value="Mur_ligase_M"/>
    <property type="match status" value="1"/>
</dbReference>
<dbReference type="PANTHER" id="PTHR23135">
    <property type="entry name" value="MUR LIGASE FAMILY MEMBER"/>
    <property type="match status" value="1"/>
</dbReference>
<dbReference type="AlphaFoldDB" id="A0A4R2KK34"/>
<dbReference type="SUPFAM" id="SSF63418">
    <property type="entry name" value="MurE/MurF N-terminal domain"/>
    <property type="match status" value="1"/>
</dbReference>
<dbReference type="OrthoDB" id="1706403at2"/>
<dbReference type="Gene3D" id="3.90.190.20">
    <property type="entry name" value="Mur ligase, C-terminal domain"/>
    <property type="match status" value="1"/>
</dbReference>
<comment type="caution">
    <text evidence="4">The sequence shown here is derived from an EMBL/GenBank/DDBJ whole genome shotgun (WGS) entry which is preliminary data.</text>
</comment>
<gene>
    <name evidence="4" type="ORF">EV214_11565</name>
</gene>
<dbReference type="PANTHER" id="PTHR23135:SF7">
    <property type="entry name" value="LIPID II ISOGLUTAMINYL SYNTHASE (GLUTAMINE-HYDROLYZING) SUBUNIT MURT"/>
    <property type="match status" value="1"/>
</dbReference>
<evidence type="ECO:0000313" key="4">
    <source>
        <dbReference type="EMBL" id="TCO73674.1"/>
    </source>
</evidence>
<proteinExistence type="predicted"/>
<comment type="pathway">
    <text evidence="1">Cell wall biogenesis; peptidoglycan biosynthesis.</text>
</comment>
<feature type="domain" description="Mur ligase C-terminal" evidence="2">
    <location>
        <begin position="326"/>
        <end position="459"/>
    </location>
</feature>
<name>A0A4R2KK34_9FIRM</name>
<dbReference type="GO" id="GO:0005524">
    <property type="term" value="F:ATP binding"/>
    <property type="evidence" value="ECO:0007669"/>
    <property type="project" value="InterPro"/>
</dbReference>
<dbReference type="EMBL" id="SLWV01000015">
    <property type="protein sequence ID" value="TCO73674.1"/>
    <property type="molecule type" value="Genomic_DNA"/>
</dbReference>